<sequence>MKKFLSLLLVVALVLSSAAFPRPVEAAELYPNIVLSKTNREWKDFIKLLKSTKVGTKEGEAVDISLKPSSTFKEERIASNLVIEVGQVGRDIVEVKSSDPETLAATIVNKSTIRLKRG</sequence>
<organism evidence="2 3">
    <name type="scientific">Lacticaseibacillus paracasei subsp. paracasei Lpp126</name>
    <dbReference type="NCBI Taxonomy" id="1256206"/>
    <lineage>
        <taxon>Bacteria</taxon>
        <taxon>Bacillati</taxon>
        <taxon>Bacillota</taxon>
        <taxon>Bacilli</taxon>
        <taxon>Lactobacillales</taxon>
        <taxon>Lactobacillaceae</taxon>
        <taxon>Lacticaseibacillus</taxon>
    </lineage>
</organism>
<proteinExistence type="predicted"/>
<gene>
    <name evidence="2" type="ORF">Lpp126_08462</name>
</gene>
<comment type="caution">
    <text evidence="2">The sequence shown here is derived from an EMBL/GenBank/DDBJ whole genome shotgun (WGS) entry which is preliminary data.</text>
</comment>
<name>S2RBP0_LACPA</name>
<dbReference type="PATRIC" id="fig|1256206.3.peg.1297"/>
<feature type="signal peptide" evidence="1">
    <location>
        <begin position="1"/>
        <end position="26"/>
    </location>
</feature>
<keyword evidence="1" id="KW-0732">Signal</keyword>
<feature type="chain" id="PRO_5004512346" evidence="1">
    <location>
        <begin position="27"/>
        <end position="118"/>
    </location>
</feature>
<evidence type="ECO:0000313" key="3">
    <source>
        <dbReference type="Proteomes" id="UP000014243"/>
    </source>
</evidence>
<dbReference type="AlphaFoldDB" id="S2RBP0"/>
<evidence type="ECO:0000256" key="1">
    <source>
        <dbReference type="SAM" id="SignalP"/>
    </source>
</evidence>
<evidence type="ECO:0000313" key="2">
    <source>
        <dbReference type="EMBL" id="EPC75597.1"/>
    </source>
</evidence>
<dbReference type="Proteomes" id="UP000014243">
    <property type="component" value="Unassembled WGS sequence"/>
</dbReference>
<protein>
    <submittedName>
        <fullName evidence="2">Uncharacterized protein</fullName>
    </submittedName>
</protein>
<accession>S2RBP0</accession>
<reference evidence="2 3" key="1">
    <citation type="journal article" date="2013" name="PLoS ONE">
        <title>Lactobacillus paracasei comparative genomics: towards species pan-genome definition and exploitation of diversity.</title>
        <authorList>
            <person name="Smokvina T."/>
            <person name="Wels M."/>
            <person name="Polka J."/>
            <person name="Chervaux C."/>
            <person name="Brisse S."/>
            <person name="Boekhorst J."/>
            <person name="van Hylckama Vlieg J.E."/>
            <person name="Siezen R.J."/>
        </authorList>
    </citation>
    <scope>NUCLEOTIDE SEQUENCE [LARGE SCALE GENOMIC DNA]</scope>
    <source>
        <strain evidence="2 3">Lpp126</strain>
    </source>
</reference>
<dbReference type="EMBL" id="ANKC01000602">
    <property type="protein sequence ID" value="EPC75597.1"/>
    <property type="molecule type" value="Genomic_DNA"/>
</dbReference>